<dbReference type="EMBL" id="CP158375">
    <property type="protein sequence ID" value="XDO96927.1"/>
    <property type="molecule type" value="Genomic_DNA"/>
</dbReference>
<dbReference type="AlphaFoldDB" id="A0AB39KTQ5"/>
<sequence length="583" mass="63067">MDRRQVLIGAAAALGLPHVGLAAGPGSGDAALARLLDEHARALRDEAGTADRLRDYSMAARAAAGRAARLRLAQLDAIRRQDLSAASAIDHDVARFVQQALTDQYARYGSSDINLRPSPYVVSQMNGAYYWLPASLARRPLSAGDGQSPYLDALGQLARALDQETAQIGHDAQLGVVPPRFILAKTLRQIAQLRDTPLAQNPLTAPAIAGAPAGFEAKVTQAFERQVAQALTRQIEALEAMRPKADDRAGVWAQPGGAAYYASALSSNTTTSYDPAELHARGLQWVEAITAQIDVALRAEGLREGSIAQRMAALDRDPRFVVADSDAGRARILDYARGCLRKAQALTPRAFHLTPDDPVEVSRVPVAIENGAPGASYSGSDDPARKPSVTINLRSTAENALWRLPTLLHHEGVPGHHFQASVLRRAGSLSPFRRTVRFSAWTEGWALYAEQLADEIGAYEDNPPGRIGYLQGQLFRACRVVVDTGLHHARWTREQAIAWMVEHAGEQPDAAEREIDRYCVYPGQACSFMVGKAQIVASREAARKTLGARFDLRAFNDLVLGSGPLPMAVLDRLVADWAATQRS</sequence>
<dbReference type="RefSeq" id="WP_369059820.1">
    <property type="nucleotide sequence ID" value="NZ_CP158375.1"/>
</dbReference>
<reference evidence="1" key="1">
    <citation type="submission" date="2024-06" db="EMBL/GenBank/DDBJ databases">
        <title>Caulobacter inopinatus, sp. nov.</title>
        <authorList>
            <person name="Donachie S.P."/>
        </authorList>
    </citation>
    <scope>NUCLEOTIDE SEQUENCE</scope>
    <source>
        <strain evidence="1">73W</strain>
    </source>
</reference>
<dbReference type="Pfam" id="PF05960">
    <property type="entry name" value="DUF885"/>
    <property type="match status" value="1"/>
</dbReference>
<protein>
    <submittedName>
        <fullName evidence="1">DUF885 family protein</fullName>
    </submittedName>
</protein>
<dbReference type="PANTHER" id="PTHR33361:SF2">
    <property type="entry name" value="DUF885 DOMAIN-CONTAINING PROTEIN"/>
    <property type="match status" value="1"/>
</dbReference>
<dbReference type="PANTHER" id="PTHR33361">
    <property type="entry name" value="GLR0591 PROTEIN"/>
    <property type="match status" value="1"/>
</dbReference>
<accession>A0AB39KTQ5</accession>
<proteinExistence type="predicted"/>
<evidence type="ECO:0000313" key="1">
    <source>
        <dbReference type="EMBL" id="XDO96927.1"/>
    </source>
</evidence>
<gene>
    <name evidence="1" type="ORF">ABOZ73_00405</name>
</gene>
<name>A0AB39KTQ5_9CAUL</name>
<organism evidence="1">
    <name type="scientific">Caulobacter sp. 73W</name>
    <dbReference type="NCBI Taxonomy" id="3161137"/>
    <lineage>
        <taxon>Bacteria</taxon>
        <taxon>Pseudomonadati</taxon>
        <taxon>Pseudomonadota</taxon>
        <taxon>Alphaproteobacteria</taxon>
        <taxon>Caulobacterales</taxon>
        <taxon>Caulobacteraceae</taxon>
        <taxon>Caulobacter</taxon>
    </lineage>
</organism>
<dbReference type="InterPro" id="IPR010281">
    <property type="entry name" value="DUF885"/>
</dbReference>